<evidence type="ECO:0000313" key="2">
    <source>
        <dbReference type="Proteomes" id="UP001597139"/>
    </source>
</evidence>
<organism evidence="1 2">
    <name type="scientific">Halolamina litorea</name>
    <dbReference type="NCBI Taxonomy" id="1515593"/>
    <lineage>
        <taxon>Archaea</taxon>
        <taxon>Methanobacteriati</taxon>
        <taxon>Methanobacteriota</taxon>
        <taxon>Stenosarchaea group</taxon>
        <taxon>Halobacteria</taxon>
        <taxon>Halobacteriales</taxon>
        <taxon>Haloferacaceae</taxon>
    </lineage>
</organism>
<comment type="caution">
    <text evidence="1">The sequence shown here is derived from an EMBL/GenBank/DDBJ whole genome shotgun (WGS) entry which is preliminary data.</text>
</comment>
<protein>
    <submittedName>
        <fullName evidence="1">Uncharacterized protein</fullName>
    </submittedName>
</protein>
<evidence type="ECO:0000313" key="1">
    <source>
        <dbReference type="EMBL" id="MFD1566072.1"/>
    </source>
</evidence>
<gene>
    <name evidence="1" type="ORF">ACFSAU_01055</name>
</gene>
<dbReference type="EMBL" id="JBHUCZ010000001">
    <property type="protein sequence ID" value="MFD1566072.1"/>
    <property type="molecule type" value="Genomic_DNA"/>
</dbReference>
<dbReference type="InterPro" id="IPR012337">
    <property type="entry name" value="RNaseH-like_sf"/>
</dbReference>
<accession>A0ABD6BNC7</accession>
<reference evidence="1 2" key="1">
    <citation type="journal article" date="2019" name="Int. J. Syst. Evol. Microbiol.">
        <title>The Global Catalogue of Microorganisms (GCM) 10K type strain sequencing project: providing services to taxonomists for standard genome sequencing and annotation.</title>
        <authorList>
            <consortium name="The Broad Institute Genomics Platform"/>
            <consortium name="The Broad Institute Genome Sequencing Center for Infectious Disease"/>
            <person name="Wu L."/>
            <person name="Ma J."/>
        </authorList>
    </citation>
    <scope>NUCLEOTIDE SEQUENCE [LARGE SCALE GENOMIC DNA]</scope>
    <source>
        <strain evidence="1 2">CGMCC 1.12859</strain>
    </source>
</reference>
<dbReference type="RefSeq" id="WP_267645325.1">
    <property type="nucleotide sequence ID" value="NZ_JANHGR010000001.1"/>
</dbReference>
<dbReference type="AlphaFoldDB" id="A0ABD6BNC7"/>
<name>A0ABD6BNC7_9EURY</name>
<sequence>MGDLALDIETASPFEEPGRDDNDTRYYEWISVGLAYRDGTLEEPDTTVLFRRGGWEAKYTVDLFHRMIEWCHGKDVERTLTYNGAYFDLKHLMNWAEELDQSGDVTGLSSDLQSALPNHIDLAKAAAARHEDELQEDQPVLPDWLAYKLEDIDNDSVWYNDYDFHDDYWDGLGIEDKFVKGGHVGRVLGETYVDGVQAGIEETKTHRELKRLLYDYSISDIADLFALYDSLGGEQLDREFHYPIDEIDR</sequence>
<dbReference type="Proteomes" id="UP001597139">
    <property type="component" value="Unassembled WGS sequence"/>
</dbReference>
<proteinExistence type="predicted"/>
<dbReference type="SUPFAM" id="SSF53098">
    <property type="entry name" value="Ribonuclease H-like"/>
    <property type="match status" value="1"/>
</dbReference>
<keyword evidence="2" id="KW-1185">Reference proteome</keyword>